<comment type="caution">
    <text evidence="12">The sequence shown here is derived from an EMBL/GenBank/DDBJ whole genome shotgun (WGS) entry which is preliminary data.</text>
</comment>
<keyword evidence="8" id="KW-0843">Virulence</keyword>
<dbReference type="InterPro" id="IPR050999">
    <property type="entry name" value="ADP-ribosyltransferase_ARG"/>
</dbReference>
<evidence type="ECO:0000256" key="5">
    <source>
        <dbReference type="ARBA" id="ARBA00022676"/>
    </source>
</evidence>
<evidence type="ECO:0000256" key="11">
    <source>
        <dbReference type="SAM" id="MobiDB-lite"/>
    </source>
</evidence>
<keyword evidence="10" id="KW-0520">NAD</keyword>
<dbReference type="GO" id="GO:0003950">
    <property type="term" value="F:NAD+ poly-ADP-ribosyltransferase activity"/>
    <property type="evidence" value="ECO:0007669"/>
    <property type="project" value="TreeGrafter"/>
</dbReference>
<dbReference type="GO" id="GO:0106274">
    <property type="term" value="F:NAD+-protein-arginine ADP-ribosyltransferase activity"/>
    <property type="evidence" value="ECO:0007669"/>
    <property type="project" value="UniProtKB-EC"/>
</dbReference>
<evidence type="ECO:0000256" key="2">
    <source>
        <dbReference type="ARBA" id="ARBA00009558"/>
    </source>
</evidence>
<comment type="catalytic activity">
    <reaction evidence="9 10">
        <text>L-arginyl-[protein] + NAD(+) = N(omega)-(ADP-D-ribosyl)-L-arginyl-[protein] + nicotinamide + H(+)</text>
        <dbReference type="Rhea" id="RHEA:19149"/>
        <dbReference type="Rhea" id="RHEA-COMP:10532"/>
        <dbReference type="Rhea" id="RHEA-COMP:15087"/>
        <dbReference type="ChEBI" id="CHEBI:15378"/>
        <dbReference type="ChEBI" id="CHEBI:17154"/>
        <dbReference type="ChEBI" id="CHEBI:29965"/>
        <dbReference type="ChEBI" id="CHEBI:57540"/>
        <dbReference type="ChEBI" id="CHEBI:142554"/>
        <dbReference type="EC" id="2.4.2.31"/>
    </reaction>
</comment>
<evidence type="ECO:0000256" key="3">
    <source>
        <dbReference type="ARBA" id="ARBA00022525"/>
    </source>
</evidence>
<proteinExistence type="inferred from homology"/>
<reference evidence="12" key="1">
    <citation type="submission" date="2021-02" db="EMBL/GenBank/DDBJ databases">
        <authorList>
            <person name="Nowell W R."/>
        </authorList>
    </citation>
    <scope>NUCLEOTIDE SEQUENCE</scope>
</reference>
<evidence type="ECO:0000313" key="13">
    <source>
        <dbReference type="Proteomes" id="UP000663852"/>
    </source>
</evidence>
<dbReference type="Gene3D" id="3.90.176.10">
    <property type="entry name" value="Toxin ADP-ribosyltransferase, Chain A, domain 1"/>
    <property type="match status" value="1"/>
</dbReference>
<dbReference type="PANTHER" id="PTHR10339">
    <property type="entry name" value="ADP-RIBOSYLTRANSFERASE"/>
    <property type="match status" value="1"/>
</dbReference>
<dbReference type="Pfam" id="PF01129">
    <property type="entry name" value="ART"/>
    <property type="match status" value="1"/>
</dbReference>
<dbReference type="SUPFAM" id="SSF56399">
    <property type="entry name" value="ADP-ribosylation"/>
    <property type="match status" value="1"/>
</dbReference>
<gene>
    <name evidence="12" type="ORF">EDS130_LOCUS24499</name>
</gene>
<keyword evidence="3" id="KW-0964">Secreted</keyword>
<dbReference type="GO" id="GO:0016779">
    <property type="term" value="F:nucleotidyltransferase activity"/>
    <property type="evidence" value="ECO:0007669"/>
    <property type="project" value="UniProtKB-KW"/>
</dbReference>
<feature type="compositionally biased region" description="Pro residues" evidence="11">
    <location>
        <begin position="293"/>
        <end position="314"/>
    </location>
</feature>
<keyword evidence="4" id="KW-0800">Toxin</keyword>
<dbReference type="EMBL" id="CAJNOJ010000139">
    <property type="protein sequence ID" value="CAF1185514.1"/>
    <property type="molecule type" value="Genomic_DNA"/>
</dbReference>
<sequence>MVNRTHFGRLLLQNKTYIDREMAKNVLERFAPQHAGRIIENFAPSEKMVKVIESFDALPTVSIDEAVDPLVSLIPDVKKMVAKVQEKCKSPKDGLTSDESASIMLYSLEWDPRETSFYIILNNTLRTEDQEQLKPWNLYLKLFICALEKLPPVSKTIYRGVKMDLSAQYPKDKVFVWWAFSSCTSSIQVLQSEQFLGKTGTRTLFNIDCSSGKDIREHSFFPTEDEVLLIAARKFQVVSCLDSGNELFIIQVKEVETDEPLLGPSKKKDSATRSAPRLPTHDREENTSNTPKQAPPRFPGPPPSIPRPKNPFSH</sequence>
<dbReference type="Proteomes" id="UP000663852">
    <property type="component" value="Unassembled WGS sequence"/>
</dbReference>
<dbReference type="GO" id="GO:0005576">
    <property type="term" value="C:extracellular region"/>
    <property type="evidence" value="ECO:0007669"/>
    <property type="project" value="UniProtKB-SubCell"/>
</dbReference>
<dbReference type="PROSITE" id="PS51996">
    <property type="entry name" value="TR_MART"/>
    <property type="match status" value="1"/>
</dbReference>
<dbReference type="InterPro" id="IPR000768">
    <property type="entry name" value="ART"/>
</dbReference>
<dbReference type="OrthoDB" id="423533at2759"/>
<evidence type="ECO:0000256" key="1">
    <source>
        <dbReference type="ARBA" id="ARBA00004613"/>
    </source>
</evidence>
<accession>A0A814VAB3</accession>
<evidence type="ECO:0000256" key="8">
    <source>
        <dbReference type="ARBA" id="ARBA00023026"/>
    </source>
</evidence>
<protein>
    <recommendedName>
        <fullName evidence="10">NAD(P)(+)--arginine ADP-ribosyltransferase</fullName>
        <ecNumber evidence="10">2.4.2.31</ecNumber>
    </recommendedName>
    <alternativeName>
        <fullName evidence="10">Mono(ADP-ribosyl)transferase</fullName>
    </alternativeName>
</protein>
<comment type="subcellular location">
    <subcellularLocation>
        <location evidence="1">Secreted</location>
    </subcellularLocation>
</comment>
<keyword evidence="7" id="KW-0548">Nucleotidyltransferase</keyword>
<dbReference type="PANTHER" id="PTHR10339:SF25">
    <property type="entry name" value="SECRETED EXOENZYME S"/>
    <property type="match status" value="1"/>
</dbReference>
<evidence type="ECO:0000256" key="7">
    <source>
        <dbReference type="ARBA" id="ARBA00022695"/>
    </source>
</evidence>
<organism evidence="12 13">
    <name type="scientific">Adineta ricciae</name>
    <name type="common">Rotifer</name>
    <dbReference type="NCBI Taxonomy" id="249248"/>
    <lineage>
        <taxon>Eukaryota</taxon>
        <taxon>Metazoa</taxon>
        <taxon>Spiralia</taxon>
        <taxon>Gnathifera</taxon>
        <taxon>Rotifera</taxon>
        <taxon>Eurotatoria</taxon>
        <taxon>Bdelloidea</taxon>
        <taxon>Adinetida</taxon>
        <taxon>Adinetidae</taxon>
        <taxon>Adineta</taxon>
    </lineage>
</organism>
<evidence type="ECO:0000256" key="4">
    <source>
        <dbReference type="ARBA" id="ARBA00022656"/>
    </source>
</evidence>
<evidence type="ECO:0000256" key="9">
    <source>
        <dbReference type="ARBA" id="ARBA00047597"/>
    </source>
</evidence>
<dbReference type="AlphaFoldDB" id="A0A814VAB3"/>
<keyword evidence="5 10" id="KW-0328">Glycosyltransferase</keyword>
<dbReference type="GO" id="GO:0090729">
    <property type="term" value="F:toxin activity"/>
    <property type="evidence" value="ECO:0007669"/>
    <property type="project" value="UniProtKB-KW"/>
</dbReference>
<keyword evidence="6 10" id="KW-0808">Transferase</keyword>
<evidence type="ECO:0000256" key="10">
    <source>
        <dbReference type="RuleBase" id="RU361228"/>
    </source>
</evidence>
<dbReference type="EC" id="2.4.2.31" evidence="10"/>
<feature type="region of interest" description="Disordered" evidence="11">
    <location>
        <begin position="260"/>
        <end position="314"/>
    </location>
</feature>
<evidence type="ECO:0000256" key="6">
    <source>
        <dbReference type="ARBA" id="ARBA00022679"/>
    </source>
</evidence>
<comment type="similarity">
    <text evidence="2 10">Belongs to the Arg-specific ADP-ribosyltransferase family.</text>
</comment>
<name>A0A814VAB3_ADIRI</name>
<evidence type="ECO:0000313" key="12">
    <source>
        <dbReference type="EMBL" id="CAF1185514.1"/>
    </source>
</evidence>
<keyword evidence="10" id="KW-0521">NADP</keyword>